<dbReference type="EMBL" id="GGMS01001006">
    <property type="protein sequence ID" value="MBY70209.1"/>
    <property type="molecule type" value="Transcribed_RNA"/>
</dbReference>
<organism evidence="1">
    <name type="scientific">Sipha flava</name>
    <name type="common">yellow sugarcane aphid</name>
    <dbReference type="NCBI Taxonomy" id="143950"/>
    <lineage>
        <taxon>Eukaryota</taxon>
        <taxon>Metazoa</taxon>
        <taxon>Ecdysozoa</taxon>
        <taxon>Arthropoda</taxon>
        <taxon>Hexapoda</taxon>
        <taxon>Insecta</taxon>
        <taxon>Pterygota</taxon>
        <taxon>Neoptera</taxon>
        <taxon>Paraneoptera</taxon>
        <taxon>Hemiptera</taxon>
        <taxon>Sternorrhyncha</taxon>
        <taxon>Aphidomorpha</taxon>
        <taxon>Aphidoidea</taxon>
        <taxon>Aphididae</taxon>
        <taxon>Sipha</taxon>
    </lineage>
</organism>
<proteinExistence type="predicted"/>
<gene>
    <name evidence="1" type="ORF">g.100829</name>
</gene>
<protein>
    <submittedName>
        <fullName evidence="1">Uncharacterized protein</fullName>
    </submittedName>
</protein>
<reference evidence="1" key="1">
    <citation type="submission" date="2018-04" db="EMBL/GenBank/DDBJ databases">
        <title>Transcriptome assembly of Sipha flava.</title>
        <authorList>
            <person name="Scully E.D."/>
            <person name="Geib S.M."/>
            <person name="Palmer N.A."/>
            <person name="Koch K."/>
            <person name="Bradshaw J."/>
            <person name="Heng-Moss T."/>
            <person name="Sarath G."/>
        </authorList>
    </citation>
    <scope>NUCLEOTIDE SEQUENCE</scope>
</reference>
<dbReference type="AlphaFoldDB" id="A0A2S2PXQ5"/>
<sequence length="107" mass="12574">MSLLKRKSTIDLNVKPNNRIRQELRNYPKSEHLSHSEVGLFRKNMYEARRKIFPKIPKSLFEGKIMIFQNKKYFVSNNEPFCFMDSENSVPIFTNATNMSLLNMSPG</sequence>
<name>A0A2S2PXQ5_9HEMI</name>
<accession>A0A2S2PXQ5</accession>
<evidence type="ECO:0000313" key="1">
    <source>
        <dbReference type="EMBL" id="MBY70209.1"/>
    </source>
</evidence>